<sequence>MYKKGVAALSLQKQYTLGELYSLADQCSHDYPATLARKIELLTEVQVILGRKAAEAVREYKRIYAERKRVYAEAYIAAENLREQRAELAVIKLRNQEADAEADKVRWSNAVESNDQVINSLKYSLKVLLAEYNNPASGAR</sequence>
<dbReference type="Proteomes" id="UP000516384">
    <property type="component" value="Chromosome"/>
</dbReference>
<name>A0A7H0Y1U2_9BACL</name>
<evidence type="ECO:0000313" key="1">
    <source>
        <dbReference type="EMBL" id="QNR65050.1"/>
    </source>
</evidence>
<organism evidence="1 2">
    <name type="scientific">Paenibacillus peoriae</name>
    <dbReference type="NCBI Taxonomy" id="59893"/>
    <lineage>
        <taxon>Bacteria</taxon>
        <taxon>Bacillati</taxon>
        <taxon>Bacillota</taxon>
        <taxon>Bacilli</taxon>
        <taxon>Bacillales</taxon>
        <taxon>Paenibacillaceae</taxon>
        <taxon>Paenibacillus</taxon>
    </lineage>
</organism>
<accession>A0A7H0Y1U2</accession>
<proteinExistence type="predicted"/>
<reference evidence="1 2" key="1">
    <citation type="submission" date="2020-09" db="EMBL/GenBank/DDBJ databases">
        <title>Characterization of Paenibacillus peoriae strain ZF390 with broad-spectrum antimicrobial activity as a potential biocontrol agent.</title>
        <authorList>
            <person name="Li L."/>
            <person name="Zhao Y."/>
            <person name="Li B."/>
            <person name="Xie X."/>
        </authorList>
    </citation>
    <scope>NUCLEOTIDE SEQUENCE [LARGE SCALE GENOMIC DNA]</scope>
    <source>
        <strain evidence="1 2">ZF390</strain>
    </source>
</reference>
<protein>
    <submittedName>
        <fullName evidence="1">Uncharacterized protein</fullName>
    </submittedName>
</protein>
<dbReference type="EMBL" id="CP061172">
    <property type="protein sequence ID" value="QNR65050.1"/>
    <property type="molecule type" value="Genomic_DNA"/>
</dbReference>
<gene>
    <name evidence="1" type="ORF">IAQ67_14045</name>
</gene>
<evidence type="ECO:0000313" key="2">
    <source>
        <dbReference type="Proteomes" id="UP000516384"/>
    </source>
</evidence>
<dbReference type="AlphaFoldDB" id="A0A7H0Y1U2"/>